<evidence type="ECO:0000313" key="3">
    <source>
        <dbReference type="Proteomes" id="UP001148786"/>
    </source>
</evidence>
<reference evidence="2" key="1">
    <citation type="submission" date="2022-07" db="EMBL/GenBank/DDBJ databases">
        <title>Genome Sequence of Agrocybe chaxingu.</title>
        <authorList>
            <person name="Buettner E."/>
        </authorList>
    </citation>
    <scope>NUCLEOTIDE SEQUENCE</scope>
    <source>
        <strain evidence="2">MP-N11</strain>
    </source>
</reference>
<proteinExistence type="predicted"/>
<organism evidence="2 3">
    <name type="scientific">Agrocybe chaxingu</name>
    <dbReference type="NCBI Taxonomy" id="84603"/>
    <lineage>
        <taxon>Eukaryota</taxon>
        <taxon>Fungi</taxon>
        <taxon>Dikarya</taxon>
        <taxon>Basidiomycota</taxon>
        <taxon>Agaricomycotina</taxon>
        <taxon>Agaricomycetes</taxon>
        <taxon>Agaricomycetidae</taxon>
        <taxon>Agaricales</taxon>
        <taxon>Agaricineae</taxon>
        <taxon>Strophariaceae</taxon>
        <taxon>Agrocybe</taxon>
    </lineage>
</organism>
<dbReference type="AlphaFoldDB" id="A0A9W8MY31"/>
<name>A0A9W8MY31_9AGAR</name>
<accession>A0A9W8MY31</accession>
<sequence length="108" mass="11875">MEREKNRDLIWTLLEIADNLPYLKHLSITSADSASDHGGRIGNPSIGHLYRVNTEISKSVTTFGPVDPTTASKVISTPARDYIARSDQDAGPGLWYRSSMSQGSQLEL</sequence>
<evidence type="ECO:0000313" key="2">
    <source>
        <dbReference type="EMBL" id="KAJ3514303.1"/>
    </source>
</evidence>
<gene>
    <name evidence="2" type="ORF">NLJ89_g2445</name>
</gene>
<feature type="region of interest" description="Disordered" evidence="1">
    <location>
        <begin position="84"/>
        <end position="108"/>
    </location>
</feature>
<evidence type="ECO:0000256" key="1">
    <source>
        <dbReference type="SAM" id="MobiDB-lite"/>
    </source>
</evidence>
<comment type="caution">
    <text evidence="2">The sequence shown here is derived from an EMBL/GenBank/DDBJ whole genome shotgun (WGS) entry which is preliminary data.</text>
</comment>
<protein>
    <submittedName>
        <fullName evidence="2">Uncharacterized protein</fullName>
    </submittedName>
</protein>
<dbReference type="EMBL" id="JANKHO010000151">
    <property type="protein sequence ID" value="KAJ3514303.1"/>
    <property type="molecule type" value="Genomic_DNA"/>
</dbReference>
<dbReference type="Proteomes" id="UP001148786">
    <property type="component" value="Unassembled WGS sequence"/>
</dbReference>
<keyword evidence="3" id="KW-1185">Reference proteome</keyword>
<feature type="compositionally biased region" description="Polar residues" evidence="1">
    <location>
        <begin position="98"/>
        <end position="108"/>
    </location>
</feature>